<comment type="similarity">
    <text evidence="2 9">Belongs to the ammonia transporter channel (TC 1.A.11.2) family.</text>
</comment>
<evidence type="ECO:0000313" key="11">
    <source>
        <dbReference type="EMBL" id="RKS80088.1"/>
    </source>
</evidence>
<name>A0A420XTC9_9ACTN</name>
<gene>
    <name evidence="11" type="ORF">CLV35_0508</name>
</gene>
<feature type="transmembrane region" description="Helical" evidence="9">
    <location>
        <begin position="196"/>
        <end position="215"/>
    </location>
</feature>
<feature type="transmembrane region" description="Helical" evidence="9">
    <location>
        <begin position="127"/>
        <end position="147"/>
    </location>
</feature>
<protein>
    <recommendedName>
        <fullName evidence="8 9">Ammonium transporter</fullName>
    </recommendedName>
</protein>
<dbReference type="InParanoid" id="A0A420XTC9"/>
<evidence type="ECO:0000256" key="9">
    <source>
        <dbReference type="RuleBase" id="RU362002"/>
    </source>
</evidence>
<evidence type="ECO:0000259" key="10">
    <source>
        <dbReference type="Pfam" id="PF00909"/>
    </source>
</evidence>
<feature type="transmembrane region" description="Helical" evidence="9">
    <location>
        <begin position="353"/>
        <end position="376"/>
    </location>
</feature>
<dbReference type="GO" id="GO:0008519">
    <property type="term" value="F:ammonium channel activity"/>
    <property type="evidence" value="ECO:0007669"/>
    <property type="project" value="InterPro"/>
</dbReference>
<dbReference type="OrthoDB" id="9814202at2"/>
<keyword evidence="5 9" id="KW-1133">Transmembrane helix</keyword>
<dbReference type="InterPro" id="IPR029020">
    <property type="entry name" value="Ammonium/urea_transptr"/>
</dbReference>
<dbReference type="NCBIfam" id="TIGR00836">
    <property type="entry name" value="amt"/>
    <property type="match status" value="1"/>
</dbReference>
<evidence type="ECO:0000256" key="8">
    <source>
        <dbReference type="ARBA" id="ARBA00050025"/>
    </source>
</evidence>
<proteinExistence type="inferred from homology"/>
<keyword evidence="3 9" id="KW-0813">Transport</keyword>
<dbReference type="InterPro" id="IPR018047">
    <property type="entry name" value="Ammonium_transpt_CS"/>
</dbReference>
<evidence type="ECO:0000256" key="6">
    <source>
        <dbReference type="ARBA" id="ARBA00023136"/>
    </source>
</evidence>
<dbReference type="AlphaFoldDB" id="A0A420XTC9"/>
<feature type="domain" description="Ammonium transporter AmtB-like" evidence="10">
    <location>
        <begin position="8"/>
        <end position="406"/>
    </location>
</feature>
<keyword evidence="7 9" id="KW-0924">Ammonia transport</keyword>
<reference evidence="11 12" key="1">
    <citation type="submission" date="2018-10" db="EMBL/GenBank/DDBJ databases">
        <title>Genomic Encyclopedia of Archaeal and Bacterial Type Strains, Phase II (KMG-II): from individual species to whole genera.</title>
        <authorList>
            <person name="Goeker M."/>
        </authorList>
    </citation>
    <scope>NUCLEOTIDE SEQUENCE [LARGE SCALE GENOMIC DNA]</scope>
    <source>
        <strain evidence="11 12">RP-AC37</strain>
    </source>
</reference>
<evidence type="ECO:0000256" key="2">
    <source>
        <dbReference type="ARBA" id="ARBA00005887"/>
    </source>
</evidence>
<organism evidence="11 12">
    <name type="scientific">Motilibacter peucedani</name>
    <dbReference type="NCBI Taxonomy" id="598650"/>
    <lineage>
        <taxon>Bacteria</taxon>
        <taxon>Bacillati</taxon>
        <taxon>Actinomycetota</taxon>
        <taxon>Actinomycetes</taxon>
        <taxon>Motilibacterales</taxon>
        <taxon>Motilibacteraceae</taxon>
        <taxon>Motilibacter</taxon>
    </lineage>
</organism>
<feature type="transmembrane region" description="Helical" evidence="9">
    <location>
        <begin position="311"/>
        <end position="333"/>
    </location>
</feature>
<feature type="transmembrane region" description="Helical" evidence="9">
    <location>
        <begin position="259"/>
        <end position="276"/>
    </location>
</feature>
<dbReference type="Gene3D" id="1.10.3430.10">
    <property type="entry name" value="Ammonium transporter AmtB like domains"/>
    <property type="match status" value="1"/>
</dbReference>
<evidence type="ECO:0000256" key="1">
    <source>
        <dbReference type="ARBA" id="ARBA00004141"/>
    </source>
</evidence>
<sequence length="419" mass="42849">MVDGADTAWVLVCAALVLFMAPGLALFYGGMVRSKHVLAMMAQVFGAAAVVSVLWVLLGHSLAFGPDLHGVVGSLRLAGMAHPDDPVPGFDLHVPSTAFAAFQMMFAVITAALLAGAGADRMRFGSFLVLVGLWVLLVYAPLAHWVFSPNGWLAARGVLDFAGGTVVETNSGASALALALVLGARRGWPREQMAPHSLPLTLVGAGILWFGWLGFNAGSALAVGGLASQALLSTHLAACAGLLGWLLVEKLQTDHPTTLGAASGAVAGLVAITPAAGFVNSLGALAIGFAGGVVSVLAVEQKVRFGYDDSLDVVGVHGVAGVVGTLAVGVFATHTVNAGIAHRGLLDGGGVHLLLLQLLAVVVTIAWAFPVTWLVARGVGRVMPLRVPPEGELEGLDMHSHAESAYDIGGRRVAGRMGA</sequence>
<dbReference type="PROSITE" id="PS01219">
    <property type="entry name" value="AMMONIUM_TRANSP"/>
    <property type="match status" value="1"/>
</dbReference>
<dbReference type="EMBL" id="RBWV01000009">
    <property type="protein sequence ID" value="RKS80088.1"/>
    <property type="molecule type" value="Genomic_DNA"/>
</dbReference>
<dbReference type="GO" id="GO:0005886">
    <property type="term" value="C:plasma membrane"/>
    <property type="evidence" value="ECO:0007669"/>
    <property type="project" value="UniProtKB-SubCell"/>
</dbReference>
<evidence type="ECO:0000313" key="12">
    <source>
        <dbReference type="Proteomes" id="UP000281955"/>
    </source>
</evidence>
<feature type="transmembrane region" description="Helical" evidence="9">
    <location>
        <begin position="6"/>
        <end position="30"/>
    </location>
</feature>
<keyword evidence="6 9" id="KW-0472">Membrane</keyword>
<dbReference type="Proteomes" id="UP000281955">
    <property type="component" value="Unassembled WGS sequence"/>
</dbReference>
<feature type="transmembrane region" description="Helical" evidence="9">
    <location>
        <begin position="221"/>
        <end position="247"/>
    </location>
</feature>
<dbReference type="PANTHER" id="PTHR43029">
    <property type="entry name" value="AMMONIUM TRANSPORTER MEP2"/>
    <property type="match status" value="1"/>
</dbReference>
<feature type="transmembrane region" description="Helical" evidence="9">
    <location>
        <begin position="282"/>
        <end position="299"/>
    </location>
</feature>
<dbReference type="PANTHER" id="PTHR43029:SF10">
    <property type="entry name" value="AMMONIUM TRANSPORTER MEP2"/>
    <property type="match status" value="1"/>
</dbReference>
<comment type="subcellular location">
    <subcellularLocation>
        <location evidence="9">Cell membrane</location>
        <topology evidence="9">Multi-pass membrane protein</topology>
    </subcellularLocation>
    <subcellularLocation>
        <location evidence="1">Membrane</location>
        <topology evidence="1">Multi-pass membrane protein</topology>
    </subcellularLocation>
</comment>
<dbReference type="InterPro" id="IPR024041">
    <property type="entry name" value="NH4_transpt_AmtB-like_dom"/>
</dbReference>
<keyword evidence="4 9" id="KW-0812">Transmembrane</keyword>
<dbReference type="SUPFAM" id="SSF111352">
    <property type="entry name" value="Ammonium transporter"/>
    <property type="match status" value="1"/>
</dbReference>
<dbReference type="InterPro" id="IPR001905">
    <property type="entry name" value="Ammonium_transpt"/>
</dbReference>
<evidence type="ECO:0000256" key="3">
    <source>
        <dbReference type="ARBA" id="ARBA00022448"/>
    </source>
</evidence>
<feature type="transmembrane region" description="Helical" evidence="9">
    <location>
        <begin position="92"/>
        <end position="115"/>
    </location>
</feature>
<evidence type="ECO:0000256" key="5">
    <source>
        <dbReference type="ARBA" id="ARBA00022989"/>
    </source>
</evidence>
<dbReference type="Pfam" id="PF00909">
    <property type="entry name" value="Ammonium_transp"/>
    <property type="match status" value="1"/>
</dbReference>
<evidence type="ECO:0000256" key="7">
    <source>
        <dbReference type="ARBA" id="ARBA00023177"/>
    </source>
</evidence>
<comment type="caution">
    <text evidence="11">The sequence shown here is derived from an EMBL/GenBank/DDBJ whole genome shotgun (WGS) entry which is preliminary data.</text>
</comment>
<evidence type="ECO:0000256" key="4">
    <source>
        <dbReference type="ARBA" id="ARBA00022692"/>
    </source>
</evidence>
<feature type="transmembrane region" description="Helical" evidence="9">
    <location>
        <begin position="167"/>
        <end position="184"/>
    </location>
</feature>
<keyword evidence="12" id="KW-1185">Reference proteome</keyword>
<feature type="transmembrane region" description="Helical" evidence="9">
    <location>
        <begin position="37"/>
        <end position="58"/>
    </location>
</feature>
<dbReference type="RefSeq" id="WP_121191823.1">
    <property type="nucleotide sequence ID" value="NZ_RBWV01000009.1"/>
</dbReference>
<accession>A0A420XTC9</accession>